<gene>
    <name evidence="2" type="ORF">MERR_LOCUS43646</name>
</gene>
<dbReference type="AlphaFoldDB" id="A0A6D2KWC2"/>
<organism evidence="2 3">
    <name type="scientific">Microthlaspi erraticum</name>
    <dbReference type="NCBI Taxonomy" id="1685480"/>
    <lineage>
        <taxon>Eukaryota</taxon>
        <taxon>Viridiplantae</taxon>
        <taxon>Streptophyta</taxon>
        <taxon>Embryophyta</taxon>
        <taxon>Tracheophyta</taxon>
        <taxon>Spermatophyta</taxon>
        <taxon>Magnoliopsida</taxon>
        <taxon>eudicotyledons</taxon>
        <taxon>Gunneridae</taxon>
        <taxon>Pentapetalae</taxon>
        <taxon>rosids</taxon>
        <taxon>malvids</taxon>
        <taxon>Brassicales</taxon>
        <taxon>Brassicaceae</taxon>
        <taxon>Coluteocarpeae</taxon>
        <taxon>Microthlaspi</taxon>
    </lineage>
</organism>
<feature type="region of interest" description="Disordered" evidence="1">
    <location>
        <begin position="251"/>
        <end position="282"/>
    </location>
</feature>
<dbReference type="Proteomes" id="UP000467841">
    <property type="component" value="Unassembled WGS sequence"/>
</dbReference>
<name>A0A6D2KWC2_9BRAS</name>
<evidence type="ECO:0000313" key="2">
    <source>
        <dbReference type="EMBL" id="CAA7056410.1"/>
    </source>
</evidence>
<accession>A0A6D2KWC2</accession>
<dbReference type="PANTHER" id="PTHR31286">
    <property type="entry name" value="GLYCINE-RICH CELL WALL STRUCTURAL PROTEIN 1.8-LIKE"/>
    <property type="match status" value="1"/>
</dbReference>
<reference evidence="2" key="1">
    <citation type="submission" date="2020-01" db="EMBL/GenBank/DDBJ databases">
        <authorList>
            <person name="Mishra B."/>
        </authorList>
    </citation>
    <scope>NUCLEOTIDE SEQUENCE [LARGE SCALE GENOMIC DNA]</scope>
</reference>
<evidence type="ECO:0000313" key="3">
    <source>
        <dbReference type="Proteomes" id="UP000467841"/>
    </source>
</evidence>
<protein>
    <submittedName>
        <fullName evidence="2">Uncharacterized protein</fullName>
    </submittedName>
</protein>
<feature type="compositionally biased region" description="Polar residues" evidence="1">
    <location>
        <begin position="272"/>
        <end position="282"/>
    </location>
</feature>
<evidence type="ECO:0000256" key="1">
    <source>
        <dbReference type="SAM" id="MobiDB-lite"/>
    </source>
</evidence>
<feature type="compositionally biased region" description="Low complexity" evidence="1">
    <location>
        <begin position="179"/>
        <end position="189"/>
    </location>
</feature>
<comment type="caution">
    <text evidence="2">The sequence shown here is derived from an EMBL/GenBank/DDBJ whole genome shotgun (WGS) entry which is preliminary data.</text>
</comment>
<sequence length="431" mass="47465">MIVRIPSGYLRTKILEKGFWYVGDSMFHTAQWTAAHSTGDKPIVSIQLWAHLTGVPLDLRHQKGLSLIAGLVGEPKETDDFTKNLVSLTLAHVKVEVDLTKALPDVVEYERDSGEVVQVQVAYPWLPPKCSHCQELGHIMKNCLLLPVPPKEAPNKPDKEKTKKEYQKKKVPVDPGKISAPQSSSSPEVVPEKEPPPCVPQPQAPESTPPLEVNPVPRNASLALPPSSSTILPKTNPSVIIALPATITPSGEPFQYSPPPLPNLSGLKRSRSNPSLNSSFHHPTSVARPAFTPLPSLFAPIPLKNAFSSLTTSDSNLNHLITKLCQGWKFTSNHRSDDDGRIILIWRDPVAVRVLHQTAQSLTCQIIIPNSQQFTYTAIYASNLSSDWTDLWVELLNVYQSLSLGSSPWMIGGTLTKSCIMQNTQTQQLMF</sequence>
<dbReference type="PANTHER" id="PTHR31286:SF90">
    <property type="entry name" value="DUF4283 DOMAIN-CONTAINING PROTEIN"/>
    <property type="match status" value="1"/>
</dbReference>
<feature type="compositionally biased region" description="Basic and acidic residues" evidence="1">
    <location>
        <begin position="153"/>
        <end position="165"/>
    </location>
</feature>
<keyword evidence="3" id="KW-1185">Reference proteome</keyword>
<feature type="region of interest" description="Disordered" evidence="1">
    <location>
        <begin position="148"/>
        <end position="229"/>
    </location>
</feature>
<proteinExistence type="predicted"/>
<dbReference type="EMBL" id="CACVBM020001640">
    <property type="protein sequence ID" value="CAA7056410.1"/>
    <property type="molecule type" value="Genomic_DNA"/>
</dbReference>
<dbReference type="OrthoDB" id="1738329at2759"/>
<dbReference type="InterPro" id="IPR040256">
    <property type="entry name" value="At4g02000-like"/>
</dbReference>